<feature type="compositionally biased region" description="Basic and acidic residues" evidence="6">
    <location>
        <begin position="1067"/>
        <end position="1080"/>
    </location>
</feature>
<keyword evidence="3" id="KW-0963">Cytoplasm</keyword>
<name>A0AAN8S3I0_POLSC</name>
<feature type="region of interest" description="Disordered" evidence="6">
    <location>
        <begin position="253"/>
        <end position="281"/>
    </location>
</feature>
<evidence type="ECO:0000256" key="2">
    <source>
        <dbReference type="ARBA" id="ARBA00022473"/>
    </source>
</evidence>
<feature type="compositionally biased region" description="Polar residues" evidence="6">
    <location>
        <begin position="1036"/>
        <end position="1049"/>
    </location>
</feature>
<evidence type="ECO:0000256" key="6">
    <source>
        <dbReference type="SAM" id="MobiDB-lite"/>
    </source>
</evidence>
<comment type="subcellular location">
    <subcellularLocation>
        <location evidence="1">Cytoplasm</location>
    </subcellularLocation>
</comment>
<evidence type="ECO:0000256" key="4">
    <source>
        <dbReference type="ARBA" id="ARBA00022553"/>
    </source>
</evidence>
<feature type="compositionally biased region" description="Basic and acidic residues" evidence="6">
    <location>
        <begin position="1100"/>
        <end position="1123"/>
    </location>
</feature>
<sequence>MQTLKRRTSPCKYKNDPTRFLGEGITFKAKLIGILEVSEARGDKMCQDALNDLKTAIRAAGEHKQRITINISIDGLRLKDEKTGDCLYHHPVHKISFIAQDMSDSRAFGYIFGSPDTGHRFFGIKTDKTASQVVISMRDLFQVVFELKKKEIEMAKHHSDQHHAKYGSTGYMDSVHLSKDENEFDKSKEKCSQLLRTRGLTSRNSESGSSDRKGVAPEAIADLLDLEQGIHQIDKITSSDPFGSLSLKNDPYDPFDDSFSSSEKKISVGQNQEEEVDDLEKPSSFLVSAASTSRSNFFQNFSPGLGKSVVDEAGWFPRETDSLFEDAVNADTNAEPTISPIALNSSGFDSEQADGKKSPIRTDLFTELDPLGTGRVKPYVDKKDFFQELKNPPKKLLKEMIGDGSAPEPISSPYFSTNFTEEKKPEQTAATATVLDPISSDSNRNLKYSRIDPFNDGDPFEKTDPFQEENLSLSLGFAPVFETKFSLDAIFDEKPAWKHDKPTNKDSIDENQCRKSPTNFPLLSSGILRVSLPPEKAGTTGRTPTTRKIKSPPNSPEDWKSTRRKCYQRVQHKTIEGGDSPVNEEPFIKCKVTGFESKLESIKKSPFNEKFNSLSQASPPVSTMNRKGQCSTVDIIESTTPDPPPRTKTALFSIKPPPLPPKKLNQPVLKPPARPPSLDDQVPSHYDYLQQKEILAKPQSEGEFKCMKLKKQLMTEKESSPSKGIKKQNMDSGFPVLLPPPGRKASSDGSKFLVENKRESKMKMPPAADGSILNIKLTQLDSVGLQSLADTLGISSENIYSMTLQDLTKMLANKYMTSTASDTLELNSVNENGFEVDFESNFARPNVSNANPTYDKYAVFKELIESEKKDLEPLANDNQSGREEEVRGCPNEVEDQERDKYEALRQLSLNAHNSDNPNREDESPGNFAIYSETVGETQENLLPAKFETGDTREVEVQGQKEQQSDAESNQVMRGWTPKENWHVPDVENGKDVGFLMESQLFPLVDKFSEEKRPHTSRESWATFEKSDVQERRTTRSLDNFNETENSPFSSDGKEEEREIPFHWQQDVFRKKDGKRDVPWHDDDDESWDDYSPKESLYSDESSHEDRSPEARRGEREGKVYWNKDRRRQSKNRNWSEKSSQWLRTRDKWQDETEDEFEETWKKVRERTGSYDSDKKSFWPGNSYEEYGRRHECCSNWADDWEDTADRRSRCYVGRRKRSESDNEYRKRCDSDTSDRECIWTFQKEFQEQEGSRIGKQKQYHSLVRVFRDCPEHCHESRSKHRKGTSQKRPSSATESKKNYKEKMFSSSEYPSKSGDQTYAGKTRHQEKQEFPLCQQHGCKESRYRGDMDCGYNYYSYDRKTSNVPSKSGFLGESHSDVFGLPSKRGESSDHFEYLEGYNEKKYKYSKPEYEGTHFRFESVLEPENQKKNESPQQTEPKLNQWASANGKGEDAFLPVRNDGENFADFREHNKSQMNRNNNSSSQETSSVVTNTVTSTTTATVTLMTPAEHLTDVERCQGGRTKGKMTIGRQESSGLLRKSDSINIFSRDKDPFEGDDFFSSTS</sequence>
<feature type="region of interest" description="Disordered" evidence="6">
    <location>
        <begin position="1212"/>
        <end position="1233"/>
    </location>
</feature>
<dbReference type="SUPFAM" id="SSF50729">
    <property type="entry name" value="PH domain-like"/>
    <property type="match status" value="1"/>
</dbReference>
<protein>
    <recommendedName>
        <fullName evidence="7">PID domain-containing protein</fullName>
    </recommendedName>
</protein>
<dbReference type="InterPro" id="IPR048561">
    <property type="entry name" value="Dab_PTB"/>
</dbReference>
<keyword evidence="5" id="KW-0221">Differentiation</keyword>
<dbReference type="InterPro" id="IPR011993">
    <property type="entry name" value="PH-like_dom_sf"/>
</dbReference>
<evidence type="ECO:0000313" key="9">
    <source>
        <dbReference type="Proteomes" id="UP001372834"/>
    </source>
</evidence>
<evidence type="ECO:0000256" key="3">
    <source>
        <dbReference type="ARBA" id="ARBA00022490"/>
    </source>
</evidence>
<dbReference type="InterPro" id="IPR006020">
    <property type="entry name" value="PTB/PI_dom"/>
</dbReference>
<organism evidence="8 9">
    <name type="scientific">Polyplax serrata</name>
    <name type="common">Common mouse louse</name>
    <dbReference type="NCBI Taxonomy" id="468196"/>
    <lineage>
        <taxon>Eukaryota</taxon>
        <taxon>Metazoa</taxon>
        <taxon>Ecdysozoa</taxon>
        <taxon>Arthropoda</taxon>
        <taxon>Hexapoda</taxon>
        <taxon>Insecta</taxon>
        <taxon>Pterygota</taxon>
        <taxon>Neoptera</taxon>
        <taxon>Paraneoptera</taxon>
        <taxon>Psocodea</taxon>
        <taxon>Troctomorpha</taxon>
        <taxon>Phthiraptera</taxon>
        <taxon>Anoplura</taxon>
        <taxon>Polyplacidae</taxon>
        <taxon>Polyplax</taxon>
    </lineage>
</organism>
<feature type="compositionally biased region" description="Polar residues" evidence="6">
    <location>
        <begin position="1430"/>
        <end position="1439"/>
    </location>
</feature>
<evidence type="ECO:0000256" key="1">
    <source>
        <dbReference type="ARBA" id="ARBA00004496"/>
    </source>
</evidence>
<comment type="caution">
    <text evidence="8">The sequence shown here is derived from an EMBL/GenBank/DDBJ whole genome shotgun (WGS) entry which is preliminary data.</text>
</comment>
<feature type="compositionally biased region" description="Polar residues" evidence="6">
    <location>
        <begin position="1304"/>
        <end position="1316"/>
    </location>
</feature>
<dbReference type="Gene3D" id="2.30.29.30">
    <property type="entry name" value="Pleckstrin-homology domain (PH domain)/Phosphotyrosine-binding domain (PTB)"/>
    <property type="match status" value="1"/>
</dbReference>
<evidence type="ECO:0000256" key="5">
    <source>
        <dbReference type="ARBA" id="ARBA00022782"/>
    </source>
</evidence>
<dbReference type="EMBL" id="JAWJWE010000010">
    <property type="protein sequence ID" value="KAK6630550.1"/>
    <property type="molecule type" value="Genomic_DNA"/>
</dbReference>
<feature type="compositionally biased region" description="Basic and acidic residues" evidence="6">
    <location>
        <begin position="1007"/>
        <end position="1017"/>
    </location>
</feature>
<feature type="region of interest" description="Disordered" evidence="6">
    <location>
        <begin position="532"/>
        <end position="564"/>
    </location>
</feature>
<dbReference type="Proteomes" id="UP001372834">
    <property type="component" value="Unassembled WGS sequence"/>
</dbReference>
<feature type="region of interest" description="Disordered" evidence="6">
    <location>
        <begin position="870"/>
        <end position="897"/>
    </location>
</feature>
<feature type="region of interest" description="Disordered" evidence="6">
    <location>
        <begin position="610"/>
        <end position="629"/>
    </location>
</feature>
<dbReference type="PANTHER" id="PTHR47695">
    <property type="entry name" value="PID DOMAIN-CONTAINING PROTEIN"/>
    <property type="match status" value="1"/>
</dbReference>
<feature type="compositionally biased region" description="Basic and acidic residues" evidence="6">
    <location>
        <begin position="1294"/>
        <end position="1303"/>
    </location>
</feature>
<dbReference type="CDD" id="cd01215">
    <property type="entry name" value="PTB_Dab"/>
    <property type="match status" value="1"/>
</dbReference>
<accession>A0AAN8S3I0</accession>
<feature type="compositionally biased region" description="Polar residues" evidence="6">
    <location>
        <begin position="959"/>
        <end position="971"/>
    </location>
</feature>
<gene>
    <name evidence="8" type="ORF">RUM43_014535</name>
</gene>
<feature type="compositionally biased region" description="Basic and acidic residues" evidence="6">
    <location>
        <begin position="1024"/>
        <end position="1035"/>
    </location>
</feature>
<dbReference type="SMART" id="SM00462">
    <property type="entry name" value="PTB"/>
    <property type="match status" value="1"/>
</dbReference>
<feature type="region of interest" description="Disordered" evidence="6">
    <location>
        <begin position="950"/>
        <end position="986"/>
    </location>
</feature>
<evidence type="ECO:0000259" key="7">
    <source>
        <dbReference type="PROSITE" id="PS01179"/>
    </source>
</evidence>
<feature type="domain" description="PID" evidence="7">
    <location>
        <begin position="21"/>
        <end position="155"/>
    </location>
</feature>
<proteinExistence type="predicted"/>
<feature type="region of interest" description="Disordered" evidence="6">
    <location>
        <begin position="1418"/>
        <end position="1439"/>
    </location>
</feature>
<keyword evidence="4" id="KW-0597">Phosphoprotein</keyword>
<reference evidence="8 9" key="1">
    <citation type="submission" date="2023-10" db="EMBL/GenBank/DDBJ databases">
        <title>Genomes of two closely related lineages of the louse Polyplax serrata with different host specificities.</title>
        <authorList>
            <person name="Martinu J."/>
            <person name="Tarabai H."/>
            <person name="Stefka J."/>
            <person name="Hypsa V."/>
        </authorList>
    </citation>
    <scope>NUCLEOTIDE SEQUENCE [LARGE SCALE GENOMIC DNA]</scope>
    <source>
        <strain evidence="8">HR10_N</strain>
    </source>
</reference>
<dbReference type="FunFam" id="2.30.29.30:FF:000262">
    <property type="entry name" value="Disabled, isoform F"/>
    <property type="match status" value="1"/>
</dbReference>
<feature type="region of interest" description="Disordered" evidence="6">
    <location>
        <begin position="1518"/>
        <end position="1561"/>
    </location>
</feature>
<dbReference type="PANTHER" id="PTHR47695:SF3">
    <property type="entry name" value="PID DOMAIN-CONTAINING PROTEIN"/>
    <property type="match status" value="1"/>
</dbReference>
<evidence type="ECO:0000313" key="8">
    <source>
        <dbReference type="EMBL" id="KAK6630550.1"/>
    </source>
</evidence>
<dbReference type="PROSITE" id="PS01179">
    <property type="entry name" value="PID"/>
    <property type="match status" value="1"/>
</dbReference>
<feature type="region of interest" description="Disordered" evidence="6">
    <location>
        <begin position="1273"/>
        <end position="1326"/>
    </location>
</feature>
<dbReference type="GO" id="GO:0030154">
    <property type="term" value="P:cell differentiation"/>
    <property type="evidence" value="ECO:0007669"/>
    <property type="project" value="UniProtKB-KW"/>
</dbReference>
<feature type="compositionally biased region" description="Basic and acidic residues" evidence="6">
    <location>
        <begin position="1218"/>
        <end position="1233"/>
    </location>
</feature>
<dbReference type="GO" id="GO:0005737">
    <property type="term" value="C:cytoplasm"/>
    <property type="evidence" value="ECO:0007669"/>
    <property type="project" value="UniProtKB-SubCell"/>
</dbReference>
<feature type="compositionally biased region" description="Basic and acidic residues" evidence="6">
    <location>
        <begin position="1051"/>
        <end position="1060"/>
    </location>
</feature>
<feature type="compositionally biased region" description="Basic and acidic residues" evidence="6">
    <location>
        <begin position="1418"/>
        <end position="1429"/>
    </location>
</feature>
<keyword evidence="2" id="KW-0217">Developmental protein</keyword>
<feature type="region of interest" description="Disordered" evidence="6">
    <location>
        <begin position="1007"/>
        <end position="1153"/>
    </location>
</feature>
<dbReference type="Pfam" id="PF00640">
    <property type="entry name" value="PID"/>
    <property type="match status" value="1"/>
</dbReference>
<feature type="region of interest" description="Disordered" evidence="6">
    <location>
        <begin position="635"/>
        <end position="680"/>
    </location>
</feature>